<dbReference type="FunFam" id="3.40.640.10:FF:000020">
    <property type="entry name" value="sphingosine-1-phosphate lyase 1"/>
    <property type="match status" value="1"/>
</dbReference>
<dbReference type="InterPro" id="IPR002129">
    <property type="entry name" value="PyrdxlP-dep_de-COase"/>
</dbReference>
<dbReference type="Gene3D" id="3.90.1150.10">
    <property type="entry name" value="Aspartate Aminotransferase, domain 1"/>
    <property type="match status" value="1"/>
</dbReference>
<evidence type="ECO:0000256" key="12">
    <source>
        <dbReference type="ARBA" id="ARBA00023239"/>
    </source>
</evidence>
<organism evidence="16 17">
    <name type="scientific">Pelagibius litoralis</name>
    <dbReference type="NCBI Taxonomy" id="374515"/>
    <lineage>
        <taxon>Bacteria</taxon>
        <taxon>Pseudomonadati</taxon>
        <taxon>Pseudomonadota</taxon>
        <taxon>Alphaproteobacteria</taxon>
        <taxon>Rhodospirillales</taxon>
        <taxon>Rhodovibrionaceae</taxon>
        <taxon>Pelagibius</taxon>
    </lineage>
</organism>
<dbReference type="EMBL" id="JAAQPH010000014">
    <property type="protein sequence ID" value="NIA70439.1"/>
    <property type="molecule type" value="Genomic_DNA"/>
</dbReference>
<dbReference type="SUPFAM" id="SSF53383">
    <property type="entry name" value="PLP-dependent transferases"/>
    <property type="match status" value="1"/>
</dbReference>
<evidence type="ECO:0000256" key="10">
    <source>
        <dbReference type="ARBA" id="ARBA00023098"/>
    </source>
</evidence>
<protein>
    <submittedName>
        <fullName evidence="16">Aspartate aminotransferase family protein</fullName>
    </submittedName>
</protein>
<keyword evidence="6" id="KW-0256">Endoplasmic reticulum</keyword>
<dbReference type="InterPro" id="IPR050477">
    <property type="entry name" value="GrpII_AminoAcid_Decarb"/>
</dbReference>
<evidence type="ECO:0000256" key="13">
    <source>
        <dbReference type="ARBA" id="ARBA00038302"/>
    </source>
</evidence>
<reference evidence="16" key="1">
    <citation type="submission" date="2020-03" db="EMBL/GenBank/DDBJ databases">
        <title>Genome of Pelagibius litoralis DSM 21314T.</title>
        <authorList>
            <person name="Wang G."/>
        </authorList>
    </citation>
    <scope>NUCLEOTIDE SEQUENCE</scope>
    <source>
        <strain evidence="16">DSM 21314</strain>
    </source>
</reference>
<evidence type="ECO:0000256" key="2">
    <source>
        <dbReference type="ARBA" id="ARBA00004389"/>
    </source>
</evidence>
<gene>
    <name evidence="16" type="ORF">HBA54_17710</name>
</gene>
<keyword evidence="9" id="KW-1133">Transmembrane helix</keyword>
<evidence type="ECO:0000256" key="4">
    <source>
        <dbReference type="ARBA" id="ARBA00004991"/>
    </source>
</evidence>
<dbReference type="PANTHER" id="PTHR42735">
    <property type="match status" value="1"/>
</dbReference>
<evidence type="ECO:0000256" key="14">
    <source>
        <dbReference type="PIRSR" id="PIRSR602129-50"/>
    </source>
</evidence>
<keyword evidence="7 14" id="KW-0663">Pyridoxal phosphate</keyword>
<proteinExistence type="inferred from homology"/>
<evidence type="ECO:0000256" key="3">
    <source>
        <dbReference type="ARBA" id="ARBA00004760"/>
    </source>
</evidence>
<evidence type="ECO:0000313" key="17">
    <source>
        <dbReference type="Proteomes" id="UP000761264"/>
    </source>
</evidence>
<evidence type="ECO:0000313" key="16">
    <source>
        <dbReference type="EMBL" id="NIA70439.1"/>
    </source>
</evidence>
<dbReference type="PANTHER" id="PTHR42735:SF6">
    <property type="entry name" value="SPHINGOSINE-1-PHOSPHATE LYASE 1"/>
    <property type="match status" value="1"/>
</dbReference>
<keyword evidence="8" id="KW-0746">Sphingolipid metabolism</keyword>
<comment type="pathway">
    <text evidence="3">Lipid metabolism; sphingolipid metabolism.</text>
</comment>
<dbReference type="GO" id="GO:0016830">
    <property type="term" value="F:carbon-carbon lyase activity"/>
    <property type="evidence" value="ECO:0007669"/>
    <property type="project" value="InterPro"/>
</dbReference>
<keyword evidence="17" id="KW-1185">Reference proteome</keyword>
<comment type="similarity">
    <text evidence="13">Belongs to the group II decarboxylase family. Sphingosine-1-phosphate lyase subfamily.</text>
</comment>
<dbReference type="AlphaFoldDB" id="A0A967KBM0"/>
<dbReference type="GO" id="GO:0030170">
    <property type="term" value="F:pyridoxal phosphate binding"/>
    <property type="evidence" value="ECO:0007669"/>
    <property type="project" value="InterPro"/>
</dbReference>
<evidence type="ECO:0000256" key="5">
    <source>
        <dbReference type="ARBA" id="ARBA00022692"/>
    </source>
</evidence>
<keyword evidence="16" id="KW-0032">Aminotransferase</keyword>
<evidence type="ECO:0000256" key="9">
    <source>
        <dbReference type="ARBA" id="ARBA00022989"/>
    </source>
</evidence>
<keyword evidence="16" id="KW-0808">Transferase</keyword>
<keyword evidence="11" id="KW-0472">Membrane</keyword>
<dbReference type="GO" id="GO:0016020">
    <property type="term" value="C:membrane"/>
    <property type="evidence" value="ECO:0007669"/>
    <property type="project" value="GOC"/>
</dbReference>
<comment type="cofactor">
    <cofactor evidence="1 14 15">
        <name>pyridoxal 5'-phosphate</name>
        <dbReference type="ChEBI" id="CHEBI:597326"/>
    </cofactor>
</comment>
<comment type="subcellular location">
    <subcellularLocation>
        <location evidence="2">Endoplasmic reticulum membrane</location>
        <topology evidence="2">Single-pass membrane protein</topology>
    </subcellularLocation>
</comment>
<evidence type="ECO:0000256" key="7">
    <source>
        <dbReference type="ARBA" id="ARBA00022898"/>
    </source>
</evidence>
<feature type="modified residue" description="N6-(pyridoxal phosphate)lysine" evidence="14">
    <location>
        <position position="243"/>
    </location>
</feature>
<dbReference type="InterPro" id="IPR015424">
    <property type="entry name" value="PyrdxlP-dep_Trfase"/>
</dbReference>
<sequence length="415" mass="45809">MTTHFPKNGSTWVDLKQQLEATKADDYAWKRGRLPLYVYWRDEELYQVARDAYSLFFIENGLGKLAFPSVQKLEREVIGMVLHLLQADEAAGGSFTAGGTESIFQAVKTARDHARAERPGIGRPRIVVPQSAHPAFNKASHYLNMDVVRIPLGADFRADVAAMERAVDDDTIMIVGSAPAYPHGVFDPIEDLARLAMAKGVWLHVDACVGGLLAPFVRRLGYDIPPFDFAVNGVTSISADLHKYGFAAKGASLILFHDAGLQKYQRFKFSDWPRGTYATDTFLGTRPAGPVASAWAVINYLGEEGYLNIARTIMATRAKFAEGIAAILGLEVIEPSDLSFLLYRSVDPELDINAIAEKMAERGWFVGRCTEPSAIHLMFNPVHATIVDEYLEDLASVVSHVRRSGRVGVLDENTY</sequence>
<dbReference type="GO" id="GO:0008483">
    <property type="term" value="F:transaminase activity"/>
    <property type="evidence" value="ECO:0007669"/>
    <property type="project" value="UniProtKB-KW"/>
</dbReference>
<evidence type="ECO:0000256" key="6">
    <source>
        <dbReference type="ARBA" id="ARBA00022824"/>
    </source>
</evidence>
<accession>A0A967KBM0</accession>
<dbReference type="InterPro" id="IPR015422">
    <property type="entry name" value="PyrdxlP-dep_Trfase_small"/>
</dbReference>
<dbReference type="InterPro" id="IPR015421">
    <property type="entry name" value="PyrdxlP-dep_Trfase_major"/>
</dbReference>
<dbReference type="RefSeq" id="WP_167227053.1">
    <property type="nucleotide sequence ID" value="NZ_JAAQPH010000014.1"/>
</dbReference>
<dbReference type="GO" id="GO:0006665">
    <property type="term" value="P:sphingolipid metabolic process"/>
    <property type="evidence" value="ECO:0007669"/>
    <property type="project" value="UniProtKB-KW"/>
</dbReference>
<dbReference type="Gene3D" id="3.40.640.10">
    <property type="entry name" value="Type I PLP-dependent aspartate aminotransferase-like (Major domain)"/>
    <property type="match status" value="1"/>
</dbReference>
<name>A0A967KBM0_9PROT</name>
<dbReference type="Proteomes" id="UP000761264">
    <property type="component" value="Unassembled WGS sequence"/>
</dbReference>
<evidence type="ECO:0000256" key="11">
    <source>
        <dbReference type="ARBA" id="ARBA00023136"/>
    </source>
</evidence>
<evidence type="ECO:0000256" key="15">
    <source>
        <dbReference type="RuleBase" id="RU000382"/>
    </source>
</evidence>
<dbReference type="GO" id="GO:0019752">
    <property type="term" value="P:carboxylic acid metabolic process"/>
    <property type="evidence" value="ECO:0007669"/>
    <property type="project" value="InterPro"/>
</dbReference>
<keyword evidence="5" id="KW-0812">Transmembrane</keyword>
<keyword evidence="12 15" id="KW-0456">Lyase</keyword>
<comment type="pathway">
    <text evidence="4">Sphingolipid metabolism.</text>
</comment>
<evidence type="ECO:0000256" key="8">
    <source>
        <dbReference type="ARBA" id="ARBA00022919"/>
    </source>
</evidence>
<comment type="caution">
    <text evidence="16">The sequence shown here is derived from an EMBL/GenBank/DDBJ whole genome shotgun (WGS) entry which is preliminary data.</text>
</comment>
<dbReference type="Pfam" id="PF00282">
    <property type="entry name" value="Pyridoxal_deC"/>
    <property type="match status" value="1"/>
</dbReference>
<keyword evidence="10" id="KW-0443">Lipid metabolism</keyword>
<evidence type="ECO:0000256" key="1">
    <source>
        <dbReference type="ARBA" id="ARBA00001933"/>
    </source>
</evidence>